<evidence type="ECO:0000256" key="1">
    <source>
        <dbReference type="SAM" id="Phobius"/>
    </source>
</evidence>
<reference evidence="2 3" key="1">
    <citation type="submission" date="2021-02" db="EMBL/GenBank/DDBJ databases">
        <title>Whole genome sequencing of Pseudomonas alcaliphila strain SM2.</title>
        <authorList>
            <person name="Alshamsi M.S."/>
            <person name="Sudalaimuthuasari N."/>
            <person name="Kundu B."/>
            <person name="AlMaskari R.S."/>
            <person name="Elmahi Y."/>
            <person name="Mundra S."/>
            <person name="Chandran S."/>
            <person name="Malik S."/>
            <person name="Hazzouri K.M."/>
            <person name="Amiri K.M.A."/>
        </authorList>
    </citation>
    <scope>NUCLEOTIDE SEQUENCE [LARGE SCALE GENOMIC DNA]</scope>
    <source>
        <strain evidence="2 3">SM2</strain>
    </source>
</reference>
<feature type="transmembrane region" description="Helical" evidence="1">
    <location>
        <begin position="31"/>
        <end position="53"/>
    </location>
</feature>
<organism evidence="2 3">
    <name type="scientific">Ectopseudomonas toyotomiensis</name>
    <dbReference type="NCBI Taxonomy" id="554344"/>
    <lineage>
        <taxon>Bacteria</taxon>
        <taxon>Pseudomonadati</taxon>
        <taxon>Pseudomonadota</taxon>
        <taxon>Gammaproteobacteria</taxon>
        <taxon>Pseudomonadales</taxon>
        <taxon>Pseudomonadaceae</taxon>
        <taxon>Ectopseudomonas</taxon>
    </lineage>
</organism>
<dbReference type="Proteomes" id="UP000663658">
    <property type="component" value="Chromosome"/>
</dbReference>
<accession>A0ABD7DX93</accession>
<keyword evidence="1" id="KW-0472">Membrane</keyword>
<gene>
    <name evidence="2" type="ORF">JWV26_24035</name>
</gene>
<sequence length="55" mass="6066">MITVHVMQMTIVQIVHVPVMLDGGMAAPRPMLMFMVLVLFAVTHGHSPFQIAFSS</sequence>
<name>A0ABD7DX93_9GAMM</name>
<dbReference type="EMBL" id="CP070505">
    <property type="protein sequence ID" value="QSL92752.1"/>
    <property type="molecule type" value="Genomic_DNA"/>
</dbReference>
<evidence type="ECO:0000313" key="3">
    <source>
        <dbReference type="Proteomes" id="UP000663658"/>
    </source>
</evidence>
<protein>
    <submittedName>
        <fullName evidence="2">Uncharacterized protein</fullName>
    </submittedName>
</protein>
<evidence type="ECO:0000313" key="2">
    <source>
        <dbReference type="EMBL" id="QSL92752.1"/>
    </source>
</evidence>
<dbReference type="RefSeq" id="WP_206417994.1">
    <property type="nucleotide sequence ID" value="NZ_CP070505.1"/>
</dbReference>
<dbReference type="AlphaFoldDB" id="A0ABD7DX93"/>
<dbReference type="KEGG" id="pty:JWV26_24035"/>
<keyword evidence="1" id="KW-1133">Transmembrane helix</keyword>
<keyword evidence="1" id="KW-0812">Transmembrane</keyword>
<proteinExistence type="predicted"/>